<keyword evidence="1" id="KW-0472">Membrane</keyword>
<organism evidence="2 3">
    <name type="scientific">Paramecium sonneborni</name>
    <dbReference type="NCBI Taxonomy" id="65129"/>
    <lineage>
        <taxon>Eukaryota</taxon>
        <taxon>Sar</taxon>
        <taxon>Alveolata</taxon>
        <taxon>Ciliophora</taxon>
        <taxon>Intramacronucleata</taxon>
        <taxon>Oligohymenophorea</taxon>
        <taxon>Peniculida</taxon>
        <taxon>Parameciidae</taxon>
        <taxon>Paramecium</taxon>
    </lineage>
</organism>
<evidence type="ECO:0000313" key="2">
    <source>
        <dbReference type="EMBL" id="CAD8074200.1"/>
    </source>
</evidence>
<proteinExistence type="predicted"/>
<gene>
    <name evidence="2" type="ORF">PSON_ATCC_30995.1.T0310366</name>
</gene>
<feature type="transmembrane region" description="Helical" evidence="1">
    <location>
        <begin position="33"/>
        <end position="51"/>
    </location>
</feature>
<comment type="caution">
    <text evidence="2">The sequence shown here is derived from an EMBL/GenBank/DDBJ whole genome shotgun (WGS) entry which is preliminary data.</text>
</comment>
<keyword evidence="3" id="KW-1185">Reference proteome</keyword>
<accession>A0A8S1M1E0</accession>
<keyword evidence="1" id="KW-1133">Transmembrane helix</keyword>
<evidence type="ECO:0000256" key="1">
    <source>
        <dbReference type="SAM" id="Phobius"/>
    </source>
</evidence>
<evidence type="ECO:0000313" key="3">
    <source>
        <dbReference type="Proteomes" id="UP000692954"/>
    </source>
</evidence>
<protein>
    <recommendedName>
        <fullName evidence="4">Transmembrane protein</fullName>
    </recommendedName>
</protein>
<reference evidence="2" key="1">
    <citation type="submission" date="2021-01" db="EMBL/GenBank/DDBJ databases">
        <authorList>
            <consortium name="Genoscope - CEA"/>
            <person name="William W."/>
        </authorList>
    </citation>
    <scope>NUCLEOTIDE SEQUENCE</scope>
</reference>
<name>A0A8S1M1E0_9CILI</name>
<dbReference type="AlphaFoldDB" id="A0A8S1M1E0"/>
<dbReference type="EMBL" id="CAJJDN010000031">
    <property type="protein sequence ID" value="CAD8074200.1"/>
    <property type="molecule type" value="Genomic_DNA"/>
</dbReference>
<dbReference type="Proteomes" id="UP000692954">
    <property type="component" value="Unassembled WGS sequence"/>
</dbReference>
<evidence type="ECO:0008006" key="4">
    <source>
        <dbReference type="Google" id="ProtNLM"/>
    </source>
</evidence>
<sequence length="99" mass="12255">MFNFNKRKFIQMFGIPQDKFVSFLKEMETQQNILIIIMIMALKQCKLYIILRSLILQHNQFWLLLSHLFSSYWKLKQKYYSKKQMHMKLITEYFGYQKS</sequence>
<keyword evidence="1" id="KW-0812">Transmembrane</keyword>